<dbReference type="eggNOG" id="COG0545">
    <property type="taxonomic scope" value="Bacteria"/>
</dbReference>
<dbReference type="Proteomes" id="UP000027997">
    <property type="component" value="Unassembled WGS sequence"/>
</dbReference>
<evidence type="ECO:0000256" key="1">
    <source>
        <dbReference type="ARBA" id="ARBA00000971"/>
    </source>
</evidence>
<organism evidence="9 10">
    <name type="scientific">Endozoicomonas elysicola</name>
    <dbReference type="NCBI Taxonomy" id="305900"/>
    <lineage>
        <taxon>Bacteria</taxon>
        <taxon>Pseudomonadati</taxon>
        <taxon>Pseudomonadota</taxon>
        <taxon>Gammaproteobacteria</taxon>
        <taxon>Oceanospirillales</taxon>
        <taxon>Endozoicomonadaceae</taxon>
        <taxon>Endozoicomonas</taxon>
    </lineage>
</organism>
<dbReference type="PROSITE" id="PS50059">
    <property type="entry name" value="FKBP_PPIASE"/>
    <property type="match status" value="1"/>
</dbReference>
<reference evidence="9 10" key="1">
    <citation type="submission" date="2014-06" db="EMBL/GenBank/DDBJ databases">
        <title>Whole Genome Sequences of Three Symbiotic Endozoicomonas Bacteria.</title>
        <authorList>
            <person name="Neave M.J."/>
            <person name="Apprill A."/>
            <person name="Voolstra C.R."/>
        </authorList>
    </citation>
    <scope>NUCLEOTIDE SEQUENCE [LARGE SCALE GENOMIC DNA]</scope>
    <source>
        <strain evidence="9 10">DSM 22380</strain>
    </source>
</reference>
<dbReference type="InterPro" id="IPR000774">
    <property type="entry name" value="PPIase_FKBP_N"/>
</dbReference>
<evidence type="ECO:0000313" key="9">
    <source>
        <dbReference type="EMBL" id="KEI69886.1"/>
    </source>
</evidence>
<keyword evidence="10" id="KW-1185">Reference proteome</keyword>
<dbReference type="GO" id="GO:0003755">
    <property type="term" value="F:peptidyl-prolyl cis-trans isomerase activity"/>
    <property type="evidence" value="ECO:0007669"/>
    <property type="project" value="UniProtKB-UniRule"/>
</dbReference>
<feature type="domain" description="PPIase FKBP-type" evidence="8">
    <location>
        <begin position="138"/>
        <end position="224"/>
    </location>
</feature>
<dbReference type="AlphaFoldDB" id="A0A081K6W0"/>
<dbReference type="SUPFAM" id="SSF54534">
    <property type="entry name" value="FKBP-like"/>
    <property type="match status" value="1"/>
</dbReference>
<sequence length="227" mass="24939">MRLKALASVTLLSYSLCSFAALETEGDKLSYSLGVSMAEQLKQFEGINVNAVIQGLEDNLGNHNLQLSQDQVSYFIDLAQVKKQSLNQINYQKAAQKGLVKSQLFLAENSKKPGIVVLESGLQYRILTKGSGIRPSITDHITVHYEGRLIDGTLFESSYTRSQPATFQLNRVIAGWTEGIQKMPEGSTWELFIPPTLAYGSNGIPGIIGPNEAIIFKVELKDVNKSS</sequence>
<evidence type="ECO:0000256" key="6">
    <source>
        <dbReference type="RuleBase" id="RU003915"/>
    </source>
</evidence>
<protein>
    <recommendedName>
        <fullName evidence="6">Peptidyl-prolyl cis-trans isomerase</fullName>
        <ecNumber evidence="6">5.2.1.8</ecNumber>
    </recommendedName>
</protein>
<dbReference type="Gene3D" id="1.10.287.460">
    <property type="entry name" value="Peptidyl-prolyl cis-trans isomerase, FKBP-type, N-terminal domain"/>
    <property type="match status" value="1"/>
</dbReference>
<name>A0A081K6W0_9GAMM</name>
<evidence type="ECO:0000256" key="2">
    <source>
        <dbReference type="ARBA" id="ARBA00006577"/>
    </source>
</evidence>
<gene>
    <name evidence="9" type="ORF">GV64_03235</name>
</gene>
<dbReference type="EMBL" id="JOJP01000001">
    <property type="protein sequence ID" value="KEI69886.1"/>
    <property type="molecule type" value="Genomic_DNA"/>
</dbReference>
<feature type="signal peptide" evidence="7">
    <location>
        <begin position="1"/>
        <end position="20"/>
    </location>
</feature>
<dbReference type="Gene3D" id="3.10.50.40">
    <property type="match status" value="1"/>
</dbReference>
<keyword evidence="7" id="KW-0732">Signal</keyword>
<accession>A0A081K6W0</accession>
<keyword evidence="4 5" id="KW-0413">Isomerase</keyword>
<evidence type="ECO:0000256" key="5">
    <source>
        <dbReference type="PROSITE-ProRule" id="PRU00277"/>
    </source>
</evidence>
<dbReference type="STRING" id="305900.GV64_03235"/>
<dbReference type="InterPro" id="IPR046357">
    <property type="entry name" value="PPIase_dom_sf"/>
</dbReference>
<dbReference type="InterPro" id="IPR036944">
    <property type="entry name" value="PPIase_FKBP_N_sf"/>
</dbReference>
<dbReference type="Pfam" id="PF01346">
    <property type="entry name" value="FKBP_N"/>
    <property type="match status" value="1"/>
</dbReference>
<dbReference type="InterPro" id="IPR001179">
    <property type="entry name" value="PPIase_FKBP_dom"/>
</dbReference>
<dbReference type="RefSeq" id="WP_020584627.1">
    <property type="nucleotide sequence ID" value="NZ_JOJP01000001.1"/>
</dbReference>
<comment type="similarity">
    <text evidence="2 6">Belongs to the FKBP-type PPIase family.</text>
</comment>
<evidence type="ECO:0000256" key="7">
    <source>
        <dbReference type="SAM" id="SignalP"/>
    </source>
</evidence>
<feature type="chain" id="PRO_5001758646" description="Peptidyl-prolyl cis-trans isomerase" evidence="7">
    <location>
        <begin position="21"/>
        <end position="227"/>
    </location>
</feature>
<evidence type="ECO:0000256" key="3">
    <source>
        <dbReference type="ARBA" id="ARBA00023110"/>
    </source>
</evidence>
<comment type="caution">
    <text evidence="9">The sequence shown here is derived from an EMBL/GenBank/DDBJ whole genome shotgun (WGS) entry which is preliminary data.</text>
</comment>
<dbReference type="PANTHER" id="PTHR43811:SF57">
    <property type="entry name" value="FKBP-TYPE PEPTIDYL-PROLYL CIS-TRANS ISOMERASE FKPA-RELATED"/>
    <property type="match status" value="1"/>
</dbReference>
<keyword evidence="3 5" id="KW-0697">Rotamase</keyword>
<dbReference type="Pfam" id="PF00254">
    <property type="entry name" value="FKBP_C"/>
    <property type="match status" value="1"/>
</dbReference>
<dbReference type="EC" id="5.2.1.8" evidence="6"/>
<evidence type="ECO:0000259" key="8">
    <source>
        <dbReference type="PROSITE" id="PS50059"/>
    </source>
</evidence>
<evidence type="ECO:0000256" key="4">
    <source>
        <dbReference type="ARBA" id="ARBA00023235"/>
    </source>
</evidence>
<evidence type="ECO:0000313" key="10">
    <source>
        <dbReference type="Proteomes" id="UP000027997"/>
    </source>
</evidence>
<proteinExistence type="inferred from homology"/>
<dbReference type="GO" id="GO:0006457">
    <property type="term" value="P:protein folding"/>
    <property type="evidence" value="ECO:0007669"/>
    <property type="project" value="InterPro"/>
</dbReference>
<dbReference type="PANTHER" id="PTHR43811">
    <property type="entry name" value="FKBP-TYPE PEPTIDYL-PROLYL CIS-TRANS ISOMERASE FKPA"/>
    <property type="match status" value="1"/>
</dbReference>
<comment type="catalytic activity">
    <reaction evidence="1 5 6">
        <text>[protein]-peptidylproline (omega=180) = [protein]-peptidylproline (omega=0)</text>
        <dbReference type="Rhea" id="RHEA:16237"/>
        <dbReference type="Rhea" id="RHEA-COMP:10747"/>
        <dbReference type="Rhea" id="RHEA-COMP:10748"/>
        <dbReference type="ChEBI" id="CHEBI:83833"/>
        <dbReference type="ChEBI" id="CHEBI:83834"/>
        <dbReference type="EC" id="5.2.1.8"/>
    </reaction>
</comment>